<dbReference type="InterPro" id="IPR038765">
    <property type="entry name" value="Papain-like_cys_pep_sf"/>
</dbReference>
<evidence type="ECO:0000256" key="6">
    <source>
        <dbReference type="SAM" id="MobiDB-lite"/>
    </source>
</evidence>
<dbReference type="Gene3D" id="3.90.1720.10">
    <property type="entry name" value="endopeptidase domain like (from Nostoc punctiforme)"/>
    <property type="match status" value="1"/>
</dbReference>
<reference evidence="9" key="1">
    <citation type="journal article" date="2019" name="Int. J. Syst. Evol. Microbiol.">
        <title>The Global Catalogue of Microorganisms (GCM) 10K type strain sequencing project: providing services to taxonomists for standard genome sequencing and annotation.</title>
        <authorList>
            <consortium name="The Broad Institute Genomics Platform"/>
            <consortium name="The Broad Institute Genome Sequencing Center for Infectious Disease"/>
            <person name="Wu L."/>
            <person name="Ma J."/>
        </authorList>
    </citation>
    <scope>NUCLEOTIDE SEQUENCE [LARGE SCALE GENOMIC DNA]</scope>
    <source>
        <strain evidence="9">LMG 29894</strain>
    </source>
</reference>
<dbReference type="NCBIfam" id="TIGR03696">
    <property type="entry name" value="Rhs_assc_core"/>
    <property type="match status" value="1"/>
</dbReference>
<gene>
    <name evidence="8" type="ORF">ACFOW7_05195</name>
</gene>
<dbReference type="NCBIfam" id="TIGR01643">
    <property type="entry name" value="YD_repeat_2x"/>
    <property type="match status" value="6"/>
</dbReference>
<dbReference type="SUPFAM" id="SSF54001">
    <property type="entry name" value="Cysteine proteinases"/>
    <property type="match status" value="1"/>
</dbReference>
<evidence type="ECO:0000256" key="1">
    <source>
        <dbReference type="ARBA" id="ARBA00007074"/>
    </source>
</evidence>
<dbReference type="InterPro" id="IPR056823">
    <property type="entry name" value="TEN-like_YD-shell"/>
</dbReference>
<dbReference type="Gene3D" id="2.180.10.10">
    <property type="entry name" value="RHS repeat-associated core"/>
    <property type="match status" value="3"/>
</dbReference>
<name>A0ABV8MNU5_9NEIS</name>
<dbReference type="Pfam" id="PF05593">
    <property type="entry name" value="RHS_repeat"/>
    <property type="match status" value="1"/>
</dbReference>
<dbReference type="InterPro" id="IPR001826">
    <property type="entry name" value="RHS"/>
</dbReference>
<evidence type="ECO:0000256" key="4">
    <source>
        <dbReference type="ARBA" id="ARBA00022801"/>
    </source>
</evidence>
<keyword evidence="9" id="KW-1185">Reference proteome</keyword>
<keyword evidence="5" id="KW-0788">Thiol protease</keyword>
<dbReference type="PANTHER" id="PTHR32305">
    <property type="match status" value="1"/>
</dbReference>
<feature type="compositionally biased region" description="Basic residues" evidence="6">
    <location>
        <begin position="1287"/>
        <end position="1297"/>
    </location>
</feature>
<dbReference type="Pfam" id="PF03527">
    <property type="entry name" value="RHS"/>
    <property type="match status" value="1"/>
</dbReference>
<dbReference type="Proteomes" id="UP001595791">
    <property type="component" value="Unassembled WGS sequence"/>
</dbReference>
<dbReference type="Pfam" id="PF25023">
    <property type="entry name" value="TEN_YD-shell"/>
    <property type="match status" value="2"/>
</dbReference>
<comment type="caution">
    <text evidence="8">The sequence shown here is derived from an EMBL/GenBank/DDBJ whole genome shotgun (WGS) entry which is preliminary data.</text>
</comment>
<evidence type="ECO:0000256" key="5">
    <source>
        <dbReference type="ARBA" id="ARBA00022807"/>
    </source>
</evidence>
<dbReference type="EMBL" id="JBHSBU010000001">
    <property type="protein sequence ID" value="MFC4158756.1"/>
    <property type="molecule type" value="Genomic_DNA"/>
</dbReference>
<evidence type="ECO:0000259" key="7">
    <source>
        <dbReference type="PROSITE" id="PS51935"/>
    </source>
</evidence>
<evidence type="ECO:0000313" key="9">
    <source>
        <dbReference type="Proteomes" id="UP001595791"/>
    </source>
</evidence>
<keyword evidence="3" id="KW-0677">Repeat</keyword>
<feature type="domain" description="NlpC/P60" evidence="7">
    <location>
        <begin position="1145"/>
        <end position="1267"/>
    </location>
</feature>
<evidence type="ECO:0000256" key="3">
    <source>
        <dbReference type="ARBA" id="ARBA00022737"/>
    </source>
</evidence>
<dbReference type="InterPro" id="IPR031325">
    <property type="entry name" value="RHS_repeat"/>
</dbReference>
<sequence>MIGKPAARLGDAVSGGVIVQGSSSVLIGDGADGVACSVCRDQIGVGNPVNPLLGCKVLAGREELDFALPGPLPLVWQRFYSSDNARIGPLGQGWVLPSPWQLELELAACRVIDPQRRTLSFGALPPDSRRYSASEDLWLLRGGHRGDWGRRWQHLPLALRQDADCIVLGTADRSAIVFRPDPVGGWAMVAEFDQMGYQQQRHWQEGLLLAISDGLGRRYRLRYRQIVPASDHDGGLRLQSIWLEHDPAMALDQPMVLVSYDYDGAGDLVAVRDRENRTVRRFAYRDHLLVEHAVPGLPPTCYEYDRYTPTGRVIRQTNPGGLDYQFDYRRRQTVVTDSLGRQTRYEFSGEAGLCRLDRLVRPDGATLRYEYDAAGRLFAIHDVLDRTIHYRMDSEGRVLALLRPGSDGVVQEWDAEINRIVKASAPGDRVWQFRYDERGRLEAEIDPLGSVTRYVYGLERLPDRPTEIHDARGGVSRLEWNGAGLLAARTDCSGHTSRYHYDRFGYLIHEIDPLGGSTRYDYDSQGRLLRILSADGSELRLVRHQAGWVVEEQENGQTCYTAQHDLRGRVIEHGRSGMTQRYRYDAAGRLVWLCNENGAVATFAYDELDRLVEEIGFDGCSQRYRYDAAGQLLEHELPERLTRYEYDQGGRLLARHLPATGHGPAQTHRFFYNPVGQLIRTDTGRVQVEFDYDRLGRLSRETLRHCHGFEHGLRHHYDPLGNRIAIEFDDGRRLNLLHYGSGHLHQINLDGEVLLDIERDALHRETSREGFGLHQQRQYDRLGRLLDLRVTGPDGVPRAELSHRWQYNETGLLVGAGQGGRSLHYRYDKAGRLRGWRDGEREEYWRIDGAGNRLPRPLPPAPDQMQPDWSSLVRANLHNQDFNLLTAESRAYPETRPAVDAWLHNRPAFDGAVDYRYDRYGQLIERDDHGSGERLRLGYDGRGQLLCSQRLDGEGSGSTTWYDYDAFGRRVAKQTGEAITWYGWDGDQLCLIDSPTRQTRIVYPATRFGPLLRIDCPKPPRTPAWRPAKPAAAVIYLFHNDHRGMPYALSDRAGRVVWQGYADPWGQLLEEQGELAGDQPLRLPGQWHDQETGLHYNRHRYYDAASGRYITPDPIGWRGGPNGYVYTNANPLLQIDPLGLTFISAEEGQKIVDEAQNWVGTPYSLVGQQSTTEGADCSGSLYRIYNGAGFPMDYSRASDLPKNWRFKPVPEGAPLQAGDVAQWPGHVAIYDPKLNEATKGESNIWTAFRSGGRPFGKGHTRYFRSNGPLTWYRYDKDAAPPPPPVKPKSKGSCKQCK</sequence>
<keyword evidence="2" id="KW-0645">Protease</keyword>
<comment type="similarity">
    <text evidence="1">Belongs to the peptidase C40 family.</text>
</comment>
<dbReference type="Pfam" id="PF20148">
    <property type="entry name" value="DUF6531"/>
    <property type="match status" value="1"/>
</dbReference>
<dbReference type="InterPro" id="IPR022385">
    <property type="entry name" value="Rhs_assc_core"/>
</dbReference>
<evidence type="ECO:0000313" key="8">
    <source>
        <dbReference type="EMBL" id="MFC4158756.1"/>
    </source>
</evidence>
<dbReference type="RefSeq" id="WP_378161779.1">
    <property type="nucleotide sequence ID" value="NZ_JBHSBU010000001.1"/>
</dbReference>
<dbReference type="InterPro" id="IPR050708">
    <property type="entry name" value="T6SS_VgrG/RHS"/>
</dbReference>
<protein>
    <submittedName>
        <fullName evidence="8">RHS repeat-associated core domain-containing protein</fullName>
    </submittedName>
</protein>
<dbReference type="InterPro" id="IPR045351">
    <property type="entry name" value="DUF6531"/>
</dbReference>
<dbReference type="PROSITE" id="PS51935">
    <property type="entry name" value="NLPC_P60"/>
    <property type="match status" value="1"/>
</dbReference>
<accession>A0ABV8MNU5</accession>
<dbReference type="PANTHER" id="PTHR32305:SF15">
    <property type="entry name" value="PROTEIN RHSA-RELATED"/>
    <property type="match status" value="1"/>
</dbReference>
<dbReference type="InterPro" id="IPR000064">
    <property type="entry name" value="NLP_P60_dom"/>
</dbReference>
<evidence type="ECO:0000256" key="2">
    <source>
        <dbReference type="ARBA" id="ARBA00022670"/>
    </source>
</evidence>
<dbReference type="InterPro" id="IPR006530">
    <property type="entry name" value="YD"/>
</dbReference>
<organism evidence="8 9">
    <name type="scientific">Chitinimonas lacunae</name>
    <dbReference type="NCBI Taxonomy" id="1963018"/>
    <lineage>
        <taxon>Bacteria</taxon>
        <taxon>Pseudomonadati</taxon>
        <taxon>Pseudomonadota</taxon>
        <taxon>Betaproteobacteria</taxon>
        <taxon>Neisseriales</taxon>
        <taxon>Chitinibacteraceae</taxon>
        <taxon>Chitinimonas</taxon>
    </lineage>
</organism>
<keyword evidence="4" id="KW-0378">Hydrolase</keyword>
<feature type="region of interest" description="Disordered" evidence="6">
    <location>
        <begin position="1274"/>
        <end position="1297"/>
    </location>
</feature>
<proteinExistence type="inferred from homology"/>